<dbReference type="InterPro" id="IPR058790">
    <property type="entry name" value="BSH_CusB"/>
</dbReference>
<dbReference type="InterPro" id="IPR012348">
    <property type="entry name" value="RNR-like"/>
</dbReference>
<evidence type="ECO:0000256" key="3">
    <source>
        <dbReference type="SAM" id="MobiDB-lite"/>
    </source>
</evidence>
<dbReference type="RefSeq" id="WP_322608813.1">
    <property type="nucleotide sequence ID" value="NZ_JARVCO010000010.1"/>
</dbReference>
<reference evidence="5 6" key="1">
    <citation type="journal article" date="2024" name="Appl. Environ. Microbiol.">
        <title>Pontiella agarivorans sp. nov., a novel marine anaerobic bacterium capable of degrading macroalgal polysaccharides and fixing nitrogen.</title>
        <authorList>
            <person name="Liu N."/>
            <person name="Kivenson V."/>
            <person name="Peng X."/>
            <person name="Cui Z."/>
            <person name="Lankiewicz T.S."/>
            <person name="Gosselin K.M."/>
            <person name="English C.J."/>
            <person name="Blair E.M."/>
            <person name="O'Malley M.A."/>
            <person name="Valentine D.L."/>
        </authorList>
    </citation>
    <scope>NUCLEOTIDE SEQUENCE [LARGE SCALE GENOMIC DNA]</scope>
    <source>
        <strain evidence="5 6">NLcol2</strain>
    </source>
</reference>
<dbReference type="NCBIfam" id="TIGR01730">
    <property type="entry name" value="RND_mfp"/>
    <property type="match status" value="1"/>
</dbReference>
<dbReference type="SUPFAM" id="SSF47240">
    <property type="entry name" value="Ferritin-like"/>
    <property type="match status" value="2"/>
</dbReference>
<dbReference type="InterPro" id="IPR051909">
    <property type="entry name" value="MFP_Cation_Efflux"/>
</dbReference>
<feature type="domain" description="TRASH" evidence="4">
    <location>
        <begin position="487"/>
        <end position="522"/>
    </location>
</feature>
<keyword evidence="2" id="KW-0813">Transport</keyword>
<evidence type="ECO:0000313" key="5">
    <source>
        <dbReference type="EMBL" id="MDZ8119021.1"/>
    </source>
</evidence>
<dbReference type="InterPro" id="IPR011017">
    <property type="entry name" value="TRASH_dom"/>
</dbReference>
<evidence type="ECO:0000259" key="4">
    <source>
        <dbReference type="SMART" id="SM00746"/>
    </source>
</evidence>
<keyword evidence="6" id="KW-1185">Reference proteome</keyword>
<dbReference type="SUPFAM" id="SSF111369">
    <property type="entry name" value="HlyD-like secretion proteins"/>
    <property type="match status" value="1"/>
</dbReference>
<dbReference type="Pfam" id="PF25954">
    <property type="entry name" value="Beta-barrel_RND_2"/>
    <property type="match status" value="1"/>
</dbReference>
<dbReference type="PANTHER" id="PTHR30097:SF15">
    <property type="entry name" value="CATION EFFLUX SYSTEM PROTEIN CUSB"/>
    <property type="match status" value="1"/>
</dbReference>
<dbReference type="Pfam" id="PF04945">
    <property type="entry name" value="YHS"/>
    <property type="match status" value="1"/>
</dbReference>
<proteinExistence type="inferred from homology"/>
<dbReference type="InterPro" id="IPR009078">
    <property type="entry name" value="Ferritin-like_SF"/>
</dbReference>
<dbReference type="Gene3D" id="2.40.30.170">
    <property type="match status" value="1"/>
</dbReference>
<evidence type="ECO:0000313" key="6">
    <source>
        <dbReference type="Proteomes" id="UP001290861"/>
    </source>
</evidence>
<dbReference type="Gene3D" id="1.10.620.20">
    <property type="entry name" value="Ribonucleotide Reductase, subunit A"/>
    <property type="match status" value="2"/>
</dbReference>
<feature type="domain" description="TRASH" evidence="4">
    <location>
        <begin position="546"/>
        <end position="581"/>
    </location>
</feature>
<accession>A0ABU5MYG4</accession>
<dbReference type="Gene3D" id="2.40.420.20">
    <property type="match status" value="1"/>
</dbReference>
<dbReference type="InterPro" id="IPR006143">
    <property type="entry name" value="RND_pump_MFP"/>
</dbReference>
<feature type="region of interest" description="Disordered" evidence="3">
    <location>
        <begin position="463"/>
        <end position="485"/>
    </location>
</feature>
<dbReference type="EMBL" id="JARVCO010000010">
    <property type="protein sequence ID" value="MDZ8119021.1"/>
    <property type="molecule type" value="Genomic_DNA"/>
</dbReference>
<name>A0ABU5MYG4_9BACT</name>
<dbReference type="InterPro" id="IPR045800">
    <property type="entry name" value="HMBD"/>
</dbReference>
<dbReference type="PANTHER" id="PTHR30097">
    <property type="entry name" value="CATION EFFLUX SYSTEM PROTEIN CUSB"/>
    <property type="match status" value="1"/>
</dbReference>
<dbReference type="Proteomes" id="UP001290861">
    <property type="component" value="Unassembled WGS sequence"/>
</dbReference>
<dbReference type="SMART" id="SM00746">
    <property type="entry name" value="TRASH"/>
    <property type="match status" value="2"/>
</dbReference>
<evidence type="ECO:0000256" key="2">
    <source>
        <dbReference type="ARBA" id="ARBA00022448"/>
    </source>
</evidence>
<comment type="caution">
    <text evidence="5">The sequence shown here is derived from an EMBL/GenBank/DDBJ whole genome shotgun (WGS) entry which is preliminary data.</text>
</comment>
<dbReference type="InterPro" id="IPR058792">
    <property type="entry name" value="Beta-barrel_RND_2"/>
</dbReference>
<dbReference type="Pfam" id="PF19335">
    <property type="entry name" value="HMBD"/>
    <property type="match status" value="2"/>
</dbReference>
<dbReference type="InterPro" id="IPR007029">
    <property type="entry name" value="YHS_dom"/>
</dbReference>
<sequence>MKRTKPILFMIIALFAGFILRGCLVSSDDHHEEDAHSAETAPEIWTCSMHPQIQLPAFGKCPICFMDLIPLEADDDGGGEREISVSPYAAKLMELETAEVQRRFAEAEIRMVGKVDYDETRVSTISAWVAGRLDRLFVDYTGIPVKKGEHLAELYSPELLTAQEELIQALQTLEKLKNSRSSLLLETAEQTVVAAREKLRLWGFTSGQIAETEVRGTPSDHMTLYSPAAGIVIHKNATEGMYVKTGTPIYTIADLSRVWILLDAYESDLSGLRYGGSVEFTTEAYPGRAFKGTISFIDPIINAATRTAKVRVIVENADGTLKPGMFVRAVARPRVAQDGRIMNPGLAGKWISPMHPEVIKDEPGPCDVCGMPLVTAESLGYVSENESNAPLLIPVSAALKTGKRAVVYVEIPDQEKPTYEGRVVVLGGRFGDFYAIESGLDEGEHVVTRGAFKLDAELQIRAKPSMMSSESEESETESGTLKPQTRCPVMGGEINKDVYVDYNGMRIYFCCAGCDGEFKADPEKYIAKMRAEGIEPEKVPQPQTLCPVMGNPINKDVYIDHDGMRIYFCCPGCDSTFKENPDQYLKQMRAEGIEPEKAEHAHAH</sequence>
<protein>
    <submittedName>
        <fullName evidence="5">Efflux RND transporter periplasmic adaptor subunit</fullName>
    </submittedName>
</protein>
<organism evidence="5 6">
    <name type="scientific">Pontiella agarivorans</name>
    <dbReference type="NCBI Taxonomy" id="3038953"/>
    <lineage>
        <taxon>Bacteria</taxon>
        <taxon>Pseudomonadati</taxon>
        <taxon>Kiritimatiellota</taxon>
        <taxon>Kiritimatiellia</taxon>
        <taxon>Kiritimatiellales</taxon>
        <taxon>Pontiellaceae</taxon>
        <taxon>Pontiella</taxon>
    </lineage>
</organism>
<evidence type="ECO:0000256" key="1">
    <source>
        <dbReference type="ARBA" id="ARBA00009477"/>
    </source>
</evidence>
<comment type="similarity">
    <text evidence="1">Belongs to the membrane fusion protein (MFP) (TC 8.A.1) family.</text>
</comment>
<dbReference type="Pfam" id="PF25919">
    <property type="entry name" value="BSH_CusB"/>
    <property type="match status" value="1"/>
</dbReference>
<gene>
    <name evidence="5" type="ORF">P9H32_10330</name>
</gene>